<gene>
    <name evidence="4" type="ORF">ACHAW5_003283</name>
</gene>
<dbReference type="PANTHER" id="PTHR12176">
    <property type="entry name" value="SAM-DEPENDENT METHYLTRANSFERASE SUPERFAMILY PROTEIN"/>
    <property type="match status" value="1"/>
</dbReference>
<keyword evidence="5" id="KW-1185">Reference proteome</keyword>
<dbReference type="AlphaFoldDB" id="A0ABD3Q6N1"/>
<dbReference type="GO" id="GO:0032259">
    <property type="term" value="P:methylation"/>
    <property type="evidence" value="ECO:0007669"/>
    <property type="project" value="UniProtKB-KW"/>
</dbReference>
<dbReference type="SUPFAM" id="SSF53335">
    <property type="entry name" value="S-adenosyl-L-methionine-dependent methyltransferases"/>
    <property type="match status" value="1"/>
</dbReference>
<protein>
    <submittedName>
        <fullName evidence="4">Uncharacterized protein</fullName>
    </submittedName>
</protein>
<dbReference type="GO" id="GO:0008168">
    <property type="term" value="F:methyltransferase activity"/>
    <property type="evidence" value="ECO:0007669"/>
    <property type="project" value="UniProtKB-KW"/>
</dbReference>
<comment type="similarity">
    <text evidence="1">Belongs to the methyltransferase superfamily.</text>
</comment>
<evidence type="ECO:0000256" key="2">
    <source>
        <dbReference type="ARBA" id="ARBA00022603"/>
    </source>
</evidence>
<keyword evidence="2" id="KW-0489">Methyltransferase</keyword>
<keyword evidence="3" id="KW-0808">Transferase</keyword>
<dbReference type="EMBL" id="JALLAZ020000438">
    <property type="protein sequence ID" value="KAL3795196.1"/>
    <property type="molecule type" value="Genomic_DNA"/>
</dbReference>
<evidence type="ECO:0000256" key="1">
    <source>
        <dbReference type="ARBA" id="ARBA00008361"/>
    </source>
</evidence>
<evidence type="ECO:0000313" key="4">
    <source>
        <dbReference type="EMBL" id="KAL3795196.1"/>
    </source>
</evidence>
<proteinExistence type="inferred from homology"/>
<dbReference type="InterPro" id="IPR029063">
    <property type="entry name" value="SAM-dependent_MTases_sf"/>
</dbReference>
<evidence type="ECO:0000256" key="3">
    <source>
        <dbReference type="ARBA" id="ARBA00022679"/>
    </source>
</evidence>
<reference evidence="4 5" key="1">
    <citation type="submission" date="2024-10" db="EMBL/GenBank/DDBJ databases">
        <title>Updated reference genomes for cyclostephanoid diatoms.</title>
        <authorList>
            <person name="Roberts W.R."/>
            <person name="Alverson A.J."/>
        </authorList>
    </citation>
    <scope>NUCLEOTIDE SEQUENCE [LARGE SCALE GENOMIC DNA]</scope>
    <source>
        <strain evidence="4 5">AJA276-08</strain>
    </source>
</reference>
<organism evidence="4 5">
    <name type="scientific">Stephanodiscus triporus</name>
    <dbReference type="NCBI Taxonomy" id="2934178"/>
    <lineage>
        <taxon>Eukaryota</taxon>
        <taxon>Sar</taxon>
        <taxon>Stramenopiles</taxon>
        <taxon>Ochrophyta</taxon>
        <taxon>Bacillariophyta</taxon>
        <taxon>Coscinodiscophyceae</taxon>
        <taxon>Thalassiosirophycidae</taxon>
        <taxon>Stephanodiscales</taxon>
        <taxon>Stephanodiscaceae</taxon>
        <taxon>Stephanodiscus</taxon>
    </lineage>
</organism>
<dbReference type="InterPro" id="IPR051419">
    <property type="entry name" value="Lys/N-term_MeTrsfase_sf"/>
</dbReference>
<accession>A0ABD3Q6N1</accession>
<comment type="caution">
    <text evidence="4">The sequence shown here is derived from an EMBL/GenBank/DDBJ whole genome shotgun (WGS) entry which is preliminary data.</text>
</comment>
<evidence type="ECO:0000313" key="5">
    <source>
        <dbReference type="Proteomes" id="UP001530315"/>
    </source>
</evidence>
<sequence length="335" mass="37553">MKDSGQKAKTKHYWNSFYSSLPPAGDINATGDETLDETSSDLEWIVPHSAVLDTLSSLFPPSVQDQSHSSASVYVLEIGCGVSKLSISLLQRLLLNRQGADPRDVCCVCFVATDISSVCIKHNRTRDDAFITSLHTADGSLSYELLDVLDDKLSASHARCYDMILDKGTLDTILFRTKRTKKGSSSHPPLLTPLLNNIHRLLRTGCESKYVIISPRQKIKSVRDFRGFDSVRRIKVDTSTLNGNVVLVKSNSENAKTSKSEVYLYECVKNDSYNPDNDVPYRSVVCYAEDENICYKCGMTFKHYRGTVDVRDQGEVVWSRRWKNHVVHCKGSVVL</sequence>
<name>A0ABD3Q6N1_9STRA</name>
<dbReference type="Proteomes" id="UP001530315">
    <property type="component" value="Unassembled WGS sequence"/>
</dbReference>
<dbReference type="Gene3D" id="3.40.50.150">
    <property type="entry name" value="Vaccinia Virus protein VP39"/>
    <property type="match status" value="1"/>
</dbReference>